<feature type="region of interest" description="Disordered" evidence="1">
    <location>
        <begin position="34"/>
        <end position="80"/>
    </location>
</feature>
<accession>A0A3Q7ILQ2</accession>
<keyword evidence="3" id="KW-1185">Reference proteome</keyword>
<dbReference type="InParanoid" id="A0A3Q7ILQ2"/>
<evidence type="ECO:0000256" key="1">
    <source>
        <dbReference type="SAM" id="MobiDB-lite"/>
    </source>
</evidence>
<protein>
    <submittedName>
        <fullName evidence="2">Uncharacterized protein</fullName>
    </submittedName>
</protein>
<sequence>MEDPTNLQNNKNRTTTLRKSRLKQFLIHTFCGDRRRRMSEQTDASSGLKMALKREKTRASSSLESVTATGTTSANLPVSG</sequence>
<reference evidence="2" key="1">
    <citation type="journal article" date="2012" name="Nature">
        <title>The tomato genome sequence provides insights into fleshy fruit evolution.</title>
        <authorList>
            <consortium name="Tomato Genome Consortium"/>
        </authorList>
    </citation>
    <scope>NUCLEOTIDE SEQUENCE [LARGE SCALE GENOMIC DNA]</scope>
    <source>
        <strain evidence="2">cv. Heinz 1706</strain>
    </source>
</reference>
<feature type="compositionally biased region" description="Polar residues" evidence="1">
    <location>
        <begin position="59"/>
        <end position="80"/>
    </location>
</feature>
<proteinExistence type="predicted"/>
<dbReference type="Gramene" id="Solyc08g074565.1.1">
    <property type="protein sequence ID" value="Solyc08g074565.1.1"/>
    <property type="gene ID" value="Solyc08g074565.1"/>
</dbReference>
<dbReference type="Proteomes" id="UP000004994">
    <property type="component" value="Chromosome 8"/>
</dbReference>
<evidence type="ECO:0000313" key="3">
    <source>
        <dbReference type="Proteomes" id="UP000004994"/>
    </source>
</evidence>
<dbReference type="EnsemblPlants" id="Solyc08g074565.1.1">
    <property type="protein sequence ID" value="Solyc08g074565.1.1"/>
    <property type="gene ID" value="Solyc08g074565.1"/>
</dbReference>
<reference evidence="2" key="2">
    <citation type="submission" date="2019-01" db="UniProtKB">
        <authorList>
            <consortium name="EnsemblPlants"/>
        </authorList>
    </citation>
    <scope>IDENTIFICATION</scope>
    <source>
        <strain evidence="2">cv. Heinz 1706</strain>
    </source>
</reference>
<evidence type="ECO:0000313" key="2">
    <source>
        <dbReference type="EnsemblPlants" id="Solyc08g074565.1.1"/>
    </source>
</evidence>
<organism evidence="2">
    <name type="scientific">Solanum lycopersicum</name>
    <name type="common">Tomato</name>
    <name type="synonym">Lycopersicon esculentum</name>
    <dbReference type="NCBI Taxonomy" id="4081"/>
    <lineage>
        <taxon>Eukaryota</taxon>
        <taxon>Viridiplantae</taxon>
        <taxon>Streptophyta</taxon>
        <taxon>Embryophyta</taxon>
        <taxon>Tracheophyta</taxon>
        <taxon>Spermatophyta</taxon>
        <taxon>Magnoliopsida</taxon>
        <taxon>eudicotyledons</taxon>
        <taxon>Gunneridae</taxon>
        <taxon>Pentapetalae</taxon>
        <taxon>asterids</taxon>
        <taxon>lamiids</taxon>
        <taxon>Solanales</taxon>
        <taxon>Solanaceae</taxon>
        <taxon>Solanoideae</taxon>
        <taxon>Solaneae</taxon>
        <taxon>Solanum</taxon>
        <taxon>Solanum subgen. Lycopersicon</taxon>
    </lineage>
</organism>
<name>A0A3Q7ILQ2_SOLLC</name>
<dbReference type="AlphaFoldDB" id="A0A3Q7ILQ2"/>